<reference evidence="6 7" key="1">
    <citation type="submission" date="2019-06" db="EMBL/GenBank/DDBJ databases">
        <title>Sequencing the genomes of 1000 actinobacteria strains.</title>
        <authorList>
            <person name="Klenk H.-P."/>
        </authorList>
    </citation>
    <scope>NUCLEOTIDE SEQUENCE [LARGE SCALE GENOMIC DNA]</scope>
    <source>
        <strain evidence="6 7">DSM 44826</strain>
    </source>
</reference>
<dbReference type="Pfam" id="PF13439">
    <property type="entry name" value="Glyco_transf_4"/>
    <property type="match status" value="1"/>
</dbReference>
<feature type="domain" description="Glycosyl transferase family 1" evidence="4">
    <location>
        <begin position="205"/>
        <end position="363"/>
    </location>
</feature>
<keyword evidence="2" id="KW-0328">Glycosyltransferase</keyword>
<dbReference type="PANTHER" id="PTHR12526:SF510">
    <property type="entry name" value="D-INOSITOL 3-PHOSPHATE GLYCOSYLTRANSFERASE"/>
    <property type="match status" value="1"/>
</dbReference>
<dbReference type="SUPFAM" id="SSF53756">
    <property type="entry name" value="UDP-Glycosyltransferase/glycogen phosphorylase"/>
    <property type="match status" value="1"/>
</dbReference>
<evidence type="ECO:0000259" key="5">
    <source>
        <dbReference type="Pfam" id="PF13439"/>
    </source>
</evidence>
<evidence type="ECO:0000256" key="2">
    <source>
        <dbReference type="ARBA" id="ARBA00022676"/>
    </source>
</evidence>
<comment type="caution">
    <text evidence="6">The sequence shown here is derived from an EMBL/GenBank/DDBJ whole genome shotgun (WGS) entry which is preliminary data.</text>
</comment>
<protein>
    <recommendedName>
        <fullName evidence="1">D-inositol 3-phosphate glycosyltransferase</fullName>
    </recommendedName>
</protein>
<dbReference type="AlphaFoldDB" id="A0A561T6G9"/>
<dbReference type="Pfam" id="PF00534">
    <property type="entry name" value="Glycos_transf_1"/>
    <property type="match status" value="1"/>
</dbReference>
<dbReference type="InterPro" id="IPR001296">
    <property type="entry name" value="Glyco_trans_1"/>
</dbReference>
<dbReference type="Gene3D" id="3.40.50.2000">
    <property type="entry name" value="Glycogen Phosphorylase B"/>
    <property type="match status" value="2"/>
</dbReference>
<dbReference type="InterPro" id="IPR028098">
    <property type="entry name" value="Glyco_trans_4-like_N"/>
</dbReference>
<feature type="domain" description="Glycosyltransferase subfamily 4-like N-terminal" evidence="5">
    <location>
        <begin position="36"/>
        <end position="193"/>
    </location>
</feature>
<keyword evidence="3 6" id="KW-0808">Transferase</keyword>
<dbReference type="Proteomes" id="UP000317940">
    <property type="component" value="Unassembled WGS sequence"/>
</dbReference>
<dbReference type="OrthoDB" id="9806887at2"/>
<dbReference type="EMBL" id="VIWT01000004">
    <property type="protein sequence ID" value="TWF82711.1"/>
    <property type="molecule type" value="Genomic_DNA"/>
</dbReference>
<evidence type="ECO:0000256" key="1">
    <source>
        <dbReference type="ARBA" id="ARBA00021292"/>
    </source>
</evidence>
<evidence type="ECO:0000259" key="4">
    <source>
        <dbReference type="Pfam" id="PF00534"/>
    </source>
</evidence>
<evidence type="ECO:0000313" key="6">
    <source>
        <dbReference type="EMBL" id="TWF82711.1"/>
    </source>
</evidence>
<dbReference type="PANTHER" id="PTHR12526">
    <property type="entry name" value="GLYCOSYLTRANSFERASE"/>
    <property type="match status" value="1"/>
</dbReference>
<accession>A0A561T6G9</accession>
<keyword evidence="7" id="KW-1185">Reference proteome</keyword>
<name>A0A561T6G9_9ACTN</name>
<evidence type="ECO:0000313" key="7">
    <source>
        <dbReference type="Proteomes" id="UP000317940"/>
    </source>
</evidence>
<organism evidence="6 7">
    <name type="scientific">Kitasatospora viridis</name>
    <dbReference type="NCBI Taxonomy" id="281105"/>
    <lineage>
        <taxon>Bacteria</taxon>
        <taxon>Bacillati</taxon>
        <taxon>Actinomycetota</taxon>
        <taxon>Actinomycetes</taxon>
        <taxon>Kitasatosporales</taxon>
        <taxon>Streptomycetaceae</taxon>
        <taxon>Kitasatospora</taxon>
    </lineage>
</organism>
<evidence type="ECO:0000256" key="3">
    <source>
        <dbReference type="ARBA" id="ARBA00022679"/>
    </source>
</evidence>
<dbReference type="RefSeq" id="WP_145909993.1">
    <property type="nucleotide sequence ID" value="NZ_BAAAMZ010000017.1"/>
</dbReference>
<dbReference type="GO" id="GO:0016757">
    <property type="term" value="F:glycosyltransferase activity"/>
    <property type="evidence" value="ECO:0007669"/>
    <property type="project" value="UniProtKB-KW"/>
</dbReference>
<proteinExistence type="predicted"/>
<sequence>MTESCPAPRRPANLARLADHRILFLNWRDPGHPRAGGAEAYCFEIARRLAAAGAEVTLFTARPPGSAAEERVQGVRVLRHGGSYGVYRAAALHLLTHRHGYDAVVDCQNGIPFFSPLFLARWTAVVMVVHHVHQQQFDRYFRFPMNSVGRLLEKRVSRLVYRHRPIVTVSPSTRAGIRRELGFTNPVHLVPNGGPGPSDAPLPPRSPRPAIAVVSRLVAHKRVDWLLKAAARAAANWPGLTLDIAGDGPELPELRRLAARYGLADTVTFHGHVDERRKRELLARAWLTVIPSVAEGWGLTAIEANTVGTPVLAYDVPGLRDAVRDRQTGWLLTAGGDLATGLDRALGILADADERERIAERCRAWAGGFSWDASAERMAGVLLGEYRRVEARRRSRRHPSNLAVRARFPVRDPEQAARALGTGVRGTDHWARTAEGFTLLLGDCDELRACAALRRLGYQGASVALASHVDELAPTEPTP</sequence>
<gene>
    <name evidence="6" type="ORF">FHX73_14193</name>
</gene>
<dbReference type="CDD" id="cd03801">
    <property type="entry name" value="GT4_PimA-like"/>
    <property type="match status" value="1"/>
</dbReference>